<dbReference type="Pfam" id="PF13556">
    <property type="entry name" value="HTH_30"/>
    <property type="match status" value="1"/>
</dbReference>
<comment type="similarity">
    <text evidence="1">Belongs to the CdaR family.</text>
</comment>
<feature type="compositionally biased region" description="Low complexity" evidence="2">
    <location>
        <begin position="265"/>
        <end position="280"/>
    </location>
</feature>
<organism evidence="5 6">
    <name type="scientific">Streptomyces buecherae</name>
    <dbReference type="NCBI Taxonomy" id="2763006"/>
    <lineage>
        <taxon>Bacteria</taxon>
        <taxon>Bacillati</taxon>
        <taxon>Actinomycetota</taxon>
        <taxon>Actinomycetes</taxon>
        <taxon>Kitasatosporales</taxon>
        <taxon>Streptomycetaceae</taxon>
        <taxon>Streptomyces</taxon>
    </lineage>
</organism>
<dbReference type="RefSeq" id="WP_176165157.1">
    <property type="nucleotide sequence ID" value="NZ_CP054929.1"/>
</dbReference>
<feature type="domain" description="CdaR GGDEF-like" evidence="4">
    <location>
        <begin position="288"/>
        <end position="400"/>
    </location>
</feature>
<dbReference type="EMBL" id="CP054929">
    <property type="protein sequence ID" value="QKW53452.1"/>
    <property type="molecule type" value="Genomic_DNA"/>
</dbReference>
<feature type="domain" description="PucR C-terminal helix-turn-helix" evidence="3">
    <location>
        <begin position="452"/>
        <end position="507"/>
    </location>
</feature>
<evidence type="ECO:0000259" key="4">
    <source>
        <dbReference type="Pfam" id="PF17853"/>
    </source>
</evidence>
<reference evidence="5 6" key="1">
    <citation type="submission" date="2020-06" db="EMBL/GenBank/DDBJ databases">
        <title>Genome mining for natural products.</title>
        <authorList>
            <person name="Zhang B."/>
            <person name="Shi J."/>
            <person name="Ge H."/>
        </authorList>
    </citation>
    <scope>NUCLEOTIDE SEQUENCE [LARGE SCALE GENOMIC DNA]</scope>
    <source>
        <strain evidence="5 6">NA00687</strain>
    </source>
</reference>
<protein>
    <submittedName>
        <fullName evidence="5">Helix-turn-helix domain-containing protein</fullName>
    </submittedName>
</protein>
<accession>A0A7H8NG54</accession>
<evidence type="ECO:0000313" key="5">
    <source>
        <dbReference type="EMBL" id="QKW53452.1"/>
    </source>
</evidence>
<dbReference type="InterPro" id="IPR041522">
    <property type="entry name" value="CdaR_GGDEF"/>
</dbReference>
<evidence type="ECO:0000313" key="6">
    <source>
        <dbReference type="Proteomes" id="UP000509303"/>
    </source>
</evidence>
<sequence>MRAHPTGPRARLTVAEMLTVGALRGAEEVFLADGGGPVEHLVLAGELPRLRELAPNTVVVLHGEAASGGWSLASALHMAWERHAAAVVTPRVALSRSAALLARRLDITVLAVDRDPVEVALALAAEVARPEAERARRVAACAELLARESTVRGVLGVLNAELAGVPVALLVDGGLVAGRAAALRPGRGLTDVRVDVPGPAGRRWAELVAAVPEPSDGYAEYVPTLLRLARAPLLAASARGRIETARRTAREQAAFRLLREGAEHGQAADGGPPAAGAQAPPDREPPVWTSELGWRVEGDNTGLWIADPAGAQGPPAPERTTMMRAAWAERLSDLPLVADQGGWLSWWNQPRGTPGGGLPKRLRALVGDVARAHGAAVGVGSPLPGAAGLLRSLREARLAAGAAAADGPGGVREFGEAGVAAALAALPVGHLVAVADLVFPALADVRDREQIVRTVLAVLDHGGSLHQAATRLGVHRNTVLARLKRARELGLAYDDPAGRLAVHVLCHALAADGTGDARQAEAPPPATGPGQGR</sequence>
<dbReference type="InterPro" id="IPR025736">
    <property type="entry name" value="PucR_C-HTH_dom"/>
</dbReference>
<dbReference type="Proteomes" id="UP000509303">
    <property type="component" value="Chromosome"/>
</dbReference>
<gene>
    <name evidence="5" type="ORF">HUT08_32285</name>
</gene>
<proteinExistence type="inferred from homology"/>
<dbReference type="PANTHER" id="PTHR33744:SF1">
    <property type="entry name" value="DNA-BINDING TRANSCRIPTIONAL ACTIVATOR ADER"/>
    <property type="match status" value="1"/>
</dbReference>
<dbReference type="PANTHER" id="PTHR33744">
    <property type="entry name" value="CARBOHYDRATE DIACID REGULATOR"/>
    <property type="match status" value="1"/>
</dbReference>
<dbReference type="Pfam" id="PF17853">
    <property type="entry name" value="GGDEF_2"/>
    <property type="match status" value="1"/>
</dbReference>
<dbReference type="Gene3D" id="1.10.10.2840">
    <property type="entry name" value="PucR C-terminal helix-turn-helix domain"/>
    <property type="match status" value="1"/>
</dbReference>
<feature type="region of interest" description="Disordered" evidence="2">
    <location>
        <begin position="262"/>
        <end position="288"/>
    </location>
</feature>
<evidence type="ECO:0000256" key="1">
    <source>
        <dbReference type="ARBA" id="ARBA00006754"/>
    </source>
</evidence>
<dbReference type="AlphaFoldDB" id="A0A7H8NG54"/>
<dbReference type="InterPro" id="IPR042070">
    <property type="entry name" value="PucR_C-HTH_sf"/>
</dbReference>
<name>A0A7H8NG54_9ACTN</name>
<dbReference type="InterPro" id="IPR051448">
    <property type="entry name" value="CdaR-like_regulators"/>
</dbReference>
<keyword evidence="6" id="KW-1185">Reference proteome</keyword>
<evidence type="ECO:0000259" key="3">
    <source>
        <dbReference type="Pfam" id="PF13556"/>
    </source>
</evidence>
<evidence type="ECO:0000256" key="2">
    <source>
        <dbReference type="SAM" id="MobiDB-lite"/>
    </source>
</evidence>